<name>A0A0E9VKF5_ANGAN</name>
<sequence length="29" mass="3330">MYSPPLSLFSPNSALHRQQWRTVRGSLLS</sequence>
<organism evidence="1">
    <name type="scientific">Anguilla anguilla</name>
    <name type="common">European freshwater eel</name>
    <name type="synonym">Muraena anguilla</name>
    <dbReference type="NCBI Taxonomy" id="7936"/>
    <lineage>
        <taxon>Eukaryota</taxon>
        <taxon>Metazoa</taxon>
        <taxon>Chordata</taxon>
        <taxon>Craniata</taxon>
        <taxon>Vertebrata</taxon>
        <taxon>Euteleostomi</taxon>
        <taxon>Actinopterygii</taxon>
        <taxon>Neopterygii</taxon>
        <taxon>Teleostei</taxon>
        <taxon>Anguilliformes</taxon>
        <taxon>Anguillidae</taxon>
        <taxon>Anguilla</taxon>
    </lineage>
</organism>
<accession>A0A0E9VKF5</accession>
<evidence type="ECO:0000313" key="1">
    <source>
        <dbReference type="EMBL" id="JAH78496.1"/>
    </source>
</evidence>
<reference evidence="1" key="2">
    <citation type="journal article" date="2015" name="Fish Shellfish Immunol.">
        <title>Early steps in the European eel (Anguilla anguilla)-Vibrio vulnificus interaction in the gills: Role of the RtxA13 toxin.</title>
        <authorList>
            <person name="Callol A."/>
            <person name="Pajuelo D."/>
            <person name="Ebbesson L."/>
            <person name="Teles M."/>
            <person name="MacKenzie S."/>
            <person name="Amaro C."/>
        </authorList>
    </citation>
    <scope>NUCLEOTIDE SEQUENCE</scope>
</reference>
<proteinExistence type="predicted"/>
<dbReference type="EMBL" id="GBXM01030081">
    <property type="protein sequence ID" value="JAH78496.1"/>
    <property type="molecule type" value="Transcribed_RNA"/>
</dbReference>
<reference evidence="1" key="1">
    <citation type="submission" date="2014-11" db="EMBL/GenBank/DDBJ databases">
        <authorList>
            <person name="Amaro Gonzalez C."/>
        </authorList>
    </citation>
    <scope>NUCLEOTIDE SEQUENCE</scope>
</reference>
<dbReference type="AlphaFoldDB" id="A0A0E9VKF5"/>
<protein>
    <submittedName>
        <fullName evidence="1">Uncharacterized protein</fullName>
    </submittedName>
</protein>